<dbReference type="Gene3D" id="2.60.40.1120">
    <property type="entry name" value="Carboxypeptidase-like, regulatory domain"/>
    <property type="match status" value="1"/>
</dbReference>
<dbReference type="Gene3D" id="2.40.170.20">
    <property type="entry name" value="TonB-dependent receptor, beta-barrel domain"/>
    <property type="match status" value="1"/>
</dbReference>
<dbReference type="Pfam" id="PF13620">
    <property type="entry name" value="CarboxypepD_reg"/>
    <property type="match status" value="1"/>
</dbReference>
<reference evidence="4 5" key="1">
    <citation type="submission" date="2021-01" db="EMBL/GenBank/DDBJ databases">
        <title>Chryseolinea sp. Jin1 Genome sequencing and assembly.</title>
        <authorList>
            <person name="Kim I."/>
        </authorList>
    </citation>
    <scope>NUCLEOTIDE SEQUENCE [LARGE SCALE GENOMIC DNA]</scope>
    <source>
        <strain evidence="4 5">Jin1</strain>
    </source>
</reference>
<organism evidence="4 5">
    <name type="scientific">Chryseolinea lacunae</name>
    <dbReference type="NCBI Taxonomy" id="2801331"/>
    <lineage>
        <taxon>Bacteria</taxon>
        <taxon>Pseudomonadati</taxon>
        <taxon>Bacteroidota</taxon>
        <taxon>Cytophagia</taxon>
        <taxon>Cytophagales</taxon>
        <taxon>Fulvivirgaceae</taxon>
        <taxon>Chryseolinea</taxon>
    </lineage>
</organism>
<comment type="caution">
    <text evidence="4">The sequence shown here is derived from an EMBL/GenBank/DDBJ whole genome shotgun (WGS) entry which is preliminary data.</text>
</comment>
<evidence type="ECO:0000256" key="1">
    <source>
        <dbReference type="ARBA" id="ARBA00004442"/>
    </source>
</evidence>
<keyword evidence="5" id="KW-1185">Reference proteome</keyword>
<protein>
    <submittedName>
        <fullName evidence="4">TonB-dependent receptor</fullName>
    </submittedName>
</protein>
<dbReference type="InterPro" id="IPR036942">
    <property type="entry name" value="Beta-barrel_TonB_sf"/>
</dbReference>
<comment type="subcellular location">
    <subcellularLocation>
        <location evidence="1">Cell outer membrane</location>
    </subcellularLocation>
</comment>
<proteinExistence type="predicted"/>
<evidence type="ECO:0000256" key="3">
    <source>
        <dbReference type="ARBA" id="ARBA00023237"/>
    </source>
</evidence>
<dbReference type="InterPro" id="IPR008969">
    <property type="entry name" value="CarboxyPept-like_regulatory"/>
</dbReference>
<gene>
    <name evidence="4" type="ORF">JI741_29805</name>
</gene>
<dbReference type="RefSeq" id="WP_202015902.1">
    <property type="nucleotide sequence ID" value="NZ_JAERRB010000016.1"/>
</dbReference>
<evidence type="ECO:0000256" key="2">
    <source>
        <dbReference type="ARBA" id="ARBA00023136"/>
    </source>
</evidence>
<dbReference type="SUPFAM" id="SSF49464">
    <property type="entry name" value="Carboxypeptidase regulatory domain-like"/>
    <property type="match status" value="1"/>
</dbReference>
<dbReference type="InterPro" id="IPR037066">
    <property type="entry name" value="Plug_dom_sf"/>
</dbReference>
<dbReference type="SUPFAM" id="SSF56935">
    <property type="entry name" value="Porins"/>
    <property type="match status" value="1"/>
</dbReference>
<sequence length="804" mass="89027">MTPLLHTRSTLKFVLFSILFLIYNSLFAQSTQTLRGRVTDGVSKTPLIGVSIRMAGDGLATLGSTTDEHGDYRIDKVPLGRQTLIVSYIGYETQTLANILVTAGKEVVLDVSLQEAVSELTEIVVTSDSHSDKTATNNELALVSSRAFNTDETKRYAGALGDPSRMAANFAGVVGGNDGRNDIVVRGNSPTGMLWQMEGLNIPNPNHFGTLVSTGGPVSMLNANTLGKSDFMTSAFPAQYGNATAGVFDLALRNGNNEKTELMAQAGFNGFEVGAEGPFSKNSKGSYLVNYRYSTLGVFKALGIEFGTGTATPLYQDLNFKIALPSGKKGTFTVFGMGGASAIDLKGSDADLDNAKSLYGSENYDSYPRYKTGVIGVAYERTVSAKTFARLVAGISHTNEQFTNDSLVRDETQQVINKYLSNEGKFATTKYSANFQTRTKFNRRNTLVSGVMMDLSNVDLYQRDVFTNVGTDTVRLHVKDRTTLYQFHTTWRHRFNEHWSAQAGAHAQYYDLNKQWAVEPRLGLQFIPGDGKQSFSLGYGIHNQAQNITTSYVQTRVGDKSALTNLDLGFTTSHHFVFTYDRNITEHLRFKGEAYYQALSNVPVERNASSFASINSGISFGPTNTDSLVNKGVGKNYGVELTLERFFNQGYYFLVTTSLFNSRYEGSDGIERNTAYNVKHVLNVLGGKEWALPQGKFFSVNLKVTTIGGPYLTPLDLEESQARGRAVYRDSEAYSVRQKSYFRVDLRLSYRQEYKRSTLEASLDLQNLTNSQNIFSQTYNPRTNSVITIYQQPFFPVPYVRFTF</sequence>
<dbReference type="EMBL" id="JAERRB010000016">
    <property type="protein sequence ID" value="MBL0745464.1"/>
    <property type="molecule type" value="Genomic_DNA"/>
</dbReference>
<dbReference type="Proteomes" id="UP000613030">
    <property type="component" value="Unassembled WGS sequence"/>
</dbReference>
<keyword evidence="2" id="KW-0472">Membrane</keyword>
<evidence type="ECO:0000313" key="5">
    <source>
        <dbReference type="Proteomes" id="UP000613030"/>
    </source>
</evidence>
<evidence type="ECO:0000313" key="4">
    <source>
        <dbReference type="EMBL" id="MBL0745464.1"/>
    </source>
</evidence>
<keyword evidence="4" id="KW-0675">Receptor</keyword>
<accession>A0ABS1L191</accession>
<name>A0ABS1L191_9BACT</name>
<dbReference type="Gene3D" id="2.170.130.10">
    <property type="entry name" value="TonB-dependent receptor, plug domain"/>
    <property type="match status" value="1"/>
</dbReference>
<keyword evidence="3" id="KW-0998">Cell outer membrane</keyword>